<feature type="transmembrane region" description="Helical" evidence="6">
    <location>
        <begin position="304"/>
        <end position="328"/>
    </location>
</feature>
<dbReference type="Pfam" id="PF07690">
    <property type="entry name" value="MFS_1"/>
    <property type="match status" value="1"/>
</dbReference>
<evidence type="ECO:0000256" key="1">
    <source>
        <dbReference type="ARBA" id="ARBA00004651"/>
    </source>
</evidence>
<dbReference type="Gene3D" id="1.20.1250.20">
    <property type="entry name" value="MFS general substrate transporter like domains"/>
    <property type="match status" value="1"/>
</dbReference>
<feature type="transmembrane region" description="Helical" evidence="6">
    <location>
        <begin position="335"/>
        <end position="360"/>
    </location>
</feature>
<evidence type="ECO:0000256" key="6">
    <source>
        <dbReference type="SAM" id="Phobius"/>
    </source>
</evidence>
<dbReference type="GO" id="GO:0022857">
    <property type="term" value="F:transmembrane transporter activity"/>
    <property type="evidence" value="ECO:0007669"/>
    <property type="project" value="InterPro"/>
</dbReference>
<gene>
    <name evidence="8" type="ORF">CLV35_0523</name>
</gene>
<dbReference type="OrthoDB" id="9814237at2"/>
<evidence type="ECO:0000313" key="8">
    <source>
        <dbReference type="EMBL" id="RKS80103.1"/>
    </source>
</evidence>
<name>A0A420XTE5_9ACTN</name>
<feature type="transmembrane region" description="Helical" evidence="6">
    <location>
        <begin position="139"/>
        <end position="159"/>
    </location>
</feature>
<evidence type="ECO:0000256" key="3">
    <source>
        <dbReference type="ARBA" id="ARBA00022692"/>
    </source>
</evidence>
<keyword evidence="3 6" id="KW-0812">Transmembrane</keyword>
<dbReference type="GO" id="GO:0005886">
    <property type="term" value="C:plasma membrane"/>
    <property type="evidence" value="ECO:0007669"/>
    <property type="project" value="UniProtKB-SubCell"/>
</dbReference>
<feature type="transmembrane region" description="Helical" evidence="6">
    <location>
        <begin position="366"/>
        <end position="390"/>
    </location>
</feature>
<proteinExistence type="predicted"/>
<dbReference type="InterPro" id="IPR011701">
    <property type="entry name" value="MFS"/>
</dbReference>
<sequence length="392" mass="38952">MGDQALEGTTGSGAALGALAAGTFAIGVTEFVVSGLLPEVADDLDVSISRAGLLVSGYAMGVVVGAPLMTMLVLRLPRRWVLVGLLGLFVAGNAISAASTTFVGMMAGRVVAALCHGAFIGIASLVATSLVAPERKSQAIATMLTGLTVANVAGVPLGTLVGQSFGWRTTFWTIAALGLLAMAAVAVLVPDVSGEAGGGLRTQLRPFARPPVWAALTVTALGFGAVYAPLTYVAPLMTDVAGYASSSMSWLLAMFGVGLVLGNLAGARLADLDLRATVAGALAVLVVVFLVFDRTSHHHAAAAVTLFVLGMAAFATVPAFTTSVLLAGGAAADNLLASSAAVAAFNVGNATGAWLGGVVIDAGHGYAATTLVGAAMSAAALGVFAASLALRR</sequence>
<dbReference type="AlphaFoldDB" id="A0A420XTE5"/>
<feature type="transmembrane region" description="Helical" evidence="6">
    <location>
        <begin position="171"/>
        <end position="192"/>
    </location>
</feature>
<keyword evidence="2" id="KW-1003">Cell membrane</keyword>
<evidence type="ECO:0000259" key="7">
    <source>
        <dbReference type="PROSITE" id="PS50850"/>
    </source>
</evidence>
<keyword evidence="5 6" id="KW-0472">Membrane</keyword>
<evidence type="ECO:0000256" key="2">
    <source>
        <dbReference type="ARBA" id="ARBA00022475"/>
    </source>
</evidence>
<feature type="transmembrane region" description="Helical" evidence="6">
    <location>
        <begin position="212"/>
        <end position="234"/>
    </location>
</feature>
<dbReference type="SUPFAM" id="SSF103473">
    <property type="entry name" value="MFS general substrate transporter"/>
    <property type="match status" value="1"/>
</dbReference>
<dbReference type="PANTHER" id="PTHR43124:SF3">
    <property type="entry name" value="CHLORAMPHENICOL EFFLUX PUMP RV0191"/>
    <property type="match status" value="1"/>
</dbReference>
<keyword evidence="4 6" id="KW-1133">Transmembrane helix</keyword>
<comment type="caution">
    <text evidence="8">The sequence shown here is derived from an EMBL/GenBank/DDBJ whole genome shotgun (WGS) entry which is preliminary data.</text>
</comment>
<dbReference type="CDD" id="cd17324">
    <property type="entry name" value="MFS_NepI_like"/>
    <property type="match status" value="1"/>
</dbReference>
<dbReference type="InParanoid" id="A0A420XTE5"/>
<accession>A0A420XTE5</accession>
<protein>
    <submittedName>
        <fullName evidence="8">DHA1 family inner membrane transport protein</fullName>
    </submittedName>
</protein>
<feature type="transmembrane region" description="Helical" evidence="6">
    <location>
        <begin position="274"/>
        <end position="292"/>
    </location>
</feature>
<feature type="transmembrane region" description="Helical" evidence="6">
    <location>
        <begin position="81"/>
        <end position="104"/>
    </location>
</feature>
<evidence type="ECO:0000256" key="4">
    <source>
        <dbReference type="ARBA" id="ARBA00022989"/>
    </source>
</evidence>
<dbReference type="InterPro" id="IPR036259">
    <property type="entry name" value="MFS_trans_sf"/>
</dbReference>
<dbReference type="Proteomes" id="UP000281955">
    <property type="component" value="Unassembled WGS sequence"/>
</dbReference>
<feature type="domain" description="Major facilitator superfamily (MFS) profile" evidence="7">
    <location>
        <begin position="15"/>
        <end position="392"/>
    </location>
</feature>
<feature type="transmembrane region" description="Helical" evidence="6">
    <location>
        <begin position="110"/>
        <end position="132"/>
    </location>
</feature>
<reference evidence="8 9" key="1">
    <citation type="submission" date="2018-10" db="EMBL/GenBank/DDBJ databases">
        <title>Genomic Encyclopedia of Archaeal and Bacterial Type Strains, Phase II (KMG-II): from individual species to whole genera.</title>
        <authorList>
            <person name="Goeker M."/>
        </authorList>
    </citation>
    <scope>NUCLEOTIDE SEQUENCE [LARGE SCALE GENOMIC DNA]</scope>
    <source>
        <strain evidence="8 9">RP-AC37</strain>
    </source>
</reference>
<dbReference type="EMBL" id="RBWV01000009">
    <property type="protein sequence ID" value="RKS80103.1"/>
    <property type="molecule type" value="Genomic_DNA"/>
</dbReference>
<feature type="transmembrane region" description="Helical" evidence="6">
    <location>
        <begin position="53"/>
        <end position="74"/>
    </location>
</feature>
<dbReference type="PROSITE" id="PS50850">
    <property type="entry name" value="MFS"/>
    <property type="match status" value="1"/>
</dbReference>
<dbReference type="InterPro" id="IPR050189">
    <property type="entry name" value="MFS_Efflux_Transporters"/>
</dbReference>
<keyword evidence="9" id="KW-1185">Reference proteome</keyword>
<organism evidence="8 9">
    <name type="scientific">Motilibacter peucedani</name>
    <dbReference type="NCBI Taxonomy" id="598650"/>
    <lineage>
        <taxon>Bacteria</taxon>
        <taxon>Bacillati</taxon>
        <taxon>Actinomycetota</taxon>
        <taxon>Actinomycetes</taxon>
        <taxon>Motilibacterales</taxon>
        <taxon>Motilibacteraceae</taxon>
        <taxon>Motilibacter</taxon>
    </lineage>
</organism>
<evidence type="ECO:0000256" key="5">
    <source>
        <dbReference type="ARBA" id="ARBA00023136"/>
    </source>
</evidence>
<comment type="subcellular location">
    <subcellularLocation>
        <location evidence="1">Cell membrane</location>
        <topology evidence="1">Multi-pass membrane protein</topology>
    </subcellularLocation>
</comment>
<evidence type="ECO:0000313" key="9">
    <source>
        <dbReference type="Proteomes" id="UP000281955"/>
    </source>
</evidence>
<feature type="transmembrane region" description="Helical" evidence="6">
    <location>
        <begin position="12"/>
        <end position="33"/>
    </location>
</feature>
<dbReference type="FunCoup" id="A0A420XTE5">
    <property type="interactions" value="1"/>
</dbReference>
<dbReference type="InterPro" id="IPR020846">
    <property type="entry name" value="MFS_dom"/>
</dbReference>
<dbReference type="RefSeq" id="WP_121191837.1">
    <property type="nucleotide sequence ID" value="NZ_RBWV01000009.1"/>
</dbReference>
<feature type="transmembrane region" description="Helical" evidence="6">
    <location>
        <begin position="240"/>
        <end position="262"/>
    </location>
</feature>
<dbReference type="PANTHER" id="PTHR43124">
    <property type="entry name" value="PURINE EFFLUX PUMP PBUE"/>
    <property type="match status" value="1"/>
</dbReference>